<dbReference type="Pfam" id="PF14561">
    <property type="entry name" value="TPR_20"/>
    <property type="match status" value="1"/>
</dbReference>
<dbReference type="FunFam" id="3.40.30.10:FF:000001">
    <property type="entry name" value="Thioredoxin"/>
    <property type="match status" value="1"/>
</dbReference>
<evidence type="ECO:0000313" key="8">
    <source>
        <dbReference type="Proteomes" id="UP000187526"/>
    </source>
</evidence>
<evidence type="ECO:0000256" key="2">
    <source>
        <dbReference type="ARBA" id="ARBA00022448"/>
    </source>
</evidence>
<keyword evidence="8" id="KW-1185">Reference proteome</keyword>
<accession>A0A1R1I801</accession>
<dbReference type="Gene3D" id="1.25.40.10">
    <property type="entry name" value="Tetratricopeptide repeat domain"/>
    <property type="match status" value="2"/>
</dbReference>
<comment type="caution">
    <text evidence="7">The sequence shown here is derived from an EMBL/GenBank/DDBJ whole genome shotgun (WGS) entry which is preliminary data.</text>
</comment>
<dbReference type="Proteomes" id="UP000187526">
    <property type="component" value="Unassembled WGS sequence"/>
</dbReference>
<dbReference type="RefSeq" id="WP_076093373.1">
    <property type="nucleotide sequence ID" value="NZ_MTHD01000002.1"/>
</dbReference>
<name>A0A1R1I801_9RHOO</name>
<keyword evidence="4" id="KW-1015">Disulfide bond</keyword>
<evidence type="ECO:0000256" key="5">
    <source>
        <dbReference type="ARBA" id="ARBA00023284"/>
    </source>
</evidence>
<comment type="similarity">
    <text evidence="1">Belongs to the thioredoxin family.</text>
</comment>
<dbReference type="EMBL" id="MTHD01000002">
    <property type="protein sequence ID" value="OMG54886.1"/>
    <property type="molecule type" value="Genomic_DNA"/>
</dbReference>
<dbReference type="InterPro" id="IPR013766">
    <property type="entry name" value="Thioredoxin_domain"/>
</dbReference>
<dbReference type="PROSITE" id="PS00194">
    <property type="entry name" value="THIOREDOXIN_1"/>
    <property type="match status" value="1"/>
</dbReference>
<dbReference type="STRING" id="418702.BJN45_06875"/>
<organism evidence="7 8">
    <name type="scientific">Azonexus hydrophilus</name>
    <dbReference type="NCBI Taxonomy" id="418702"/>
    <lineage>
        <taxon>Bacteria</taxon>
        <taxon>Pseudomonadati</taxon>
        <taxon>Pseudomonadota</taxon>
        <taxon>Betaproteobacteria</taxon>
        <taxon>Rhodocyclales</taxon>
        <taxon>Azonexaceae</taxon>
        <taxon>Azonexus</taxon>
    </lineage>
</organism>
<dbReference type="CDD" id="cd02956">
    <property type="entry name" value="ybbN"/>
    <property type="match status" value="1"/>
</dbReference>
<dbReference type="InterPro" id="IPR036249">
    <property type="entry name" value="Thioredoxin-like_sf"/>
</dbReference>
<dbReference type="PANTHER" id="PTHR45663">
    <property type="entry name" value="GEO12009P1"/>
    <property type="match status" value="1"/>
</dbReference>
<dbReference type="InterPro" id="IPR011990">
    <property type="entry name" value="TPR-like_helical_dom_sf"/>
</dbReference>
<dbReference type="AlphaFoldDB" id="A0A1R1I801"/>
<evidence type="ECO:0000259" key="6">
    <source>
        <dbReference type="PROSITE" id="PS51352"/>
    </source>
</evidence>
<dbReference type="Pfam" id="PF00085">
    <property type="entry name" value="Thioredoxin"/>
    <property type="match status" value="1"/>
</dbReference>
<dbReference type="SUPFAM" id="SSF48452">
    <property type="entry name" value="TPR-like"/>
    <property type="match status" value="1"/>
</dbReference>
<keyword evidence="5" id="KW-0676">Redox-active center</keyword>
<protein>
    <recommendedName>
        <fullName evidence="6">Thioredoxin domain-containing protein</fullName>
    </recommendedName>
</protein>
<dbReference type="PROSITE" id="PS51352">
    <property type="entry name" value="THIOREDOXIN_2"/>
    <property type="match status" value="1"/>
</dbReference>
<dbReference type="GO" id="GO:0015035">
    <property type="term" value="F:protein-disulfide reductase activity"/>
    <property type="evidence" value="ECO:0007669"/>
    <property type="project" value="UniProtKB-ARBA"/>
</dbReference>
<dbReference type="Pfam" id="PF14559">
    <property type="entry name" value="TPR_19"/>
    <property type="match status" value="1"/>
</dbReference>
<dbReference type="PANTHER" id="PTHR45663:SF11">
    <property type="entry name" value="GEO12009P1"/>
    <property type="match status" value="1"/>
</dbReference>
<evidence type="ECO:0000313" key="7">
    <source>
        <dbReference type="EMBL" id="OMG54886.1"/>
    </source>
</evidence>
<sequence length="286" mass="31580">MSQFSFDVSIEEFEAKVLQASLQVPVVVDFWAPWCEPCKVLKPMLEKLAEEYKGRFLLAKVNSDENPELAGHFGVRSIPSVKVVFQGQLVDEFNGALPEGQVREFLERIALPAGEDEGGNLREEAAALIGEGKLEEALAKLVEASQANPQDQAVQLDAIDVLMLLGRNDEAAQLLAGEYKDEPDRATALRARLALAQGAADCEPLEEKLAANPDDHATRLELARAYAAQSRFREALEAALEVVRRDRFFDEGAGRKALLQLFEALAGDQYDDLVREFRRKLSAALN</sequence>
<keyword evidence="3" id="KW-0249">Electron transport</keyword>
<proteinExistence type="inferred from homology"/>
<reference evidence="7 8" key="1">
    <citation type="submission" date="2016-10" db="EMBL/GenBank/DDBJ databases">
        <title>Alkaliphiles isolated from bioreactors.</title>
        <authorList>
            <person name="Salah Z."/>
            <person name="Rout S.P."/>
            <person name="Humphreys P.N."/>
        </authorList>
    </citation>
    <scope>NUCLEOTIDE SEQUENCE [LARGE SCALE GENOMIC DNA]</scope>
    <source>
        <strain evidence="7 8">ZS02</strain>
    </source>
</reference>
<dbReference type="GO" id="GO:0006950">
    <property type="term" value="P:response to stress"/>
    <property type="evidence" value="ECO:0007669"/>
    <property type="project" value="UniProtKB-ARBA"/>
</dbReference>
<gene>
    <name evidence="7" type="ORF">BJN45_06875</name>
</gene>
<dbReference type="GO" id="GO:0005737">
    <property type="term" value="C:cytoplasm"/>
    <property type="evidence" value="ECO:0007669"/>
    <property type="project" value="TreeGrafter"/>
</dbReference>
<evidence type="ECO:0000256" key="1">
    <source>
        <dbReference type="ARBA" id="ARBA00008987"/>
    </source>
</evidence>
<feature type="domain" description="Thioredoxin" evidence="6">
    <location>
        <begin position="4"/>
        <end position="111"/>
    </location>
</feature>
<evidence type="ECO:0000256" key="4">
    <source>
        <dbReference type="ARBA" id="ARBA00023157"/>
    </source>
</evidence>
<dbReference type="SUPFAM" id="SSF52833">
    <property type="entry name" value="Thioredoxin-like"/>
    <property type="match status" value="1"/>
</dbReference>
<dbReference type="OrthoDB" id="9790390at2"/>
<keyword evidence="2" id="KW-0813">Transport</keyword>
<dbReference type="InterPro" id="IPR017937">
    <property type="entry name" value="Thioredoxin_CS"/>
</dbReference>
<evidence type="ECO:0000256" key="3">
    <source>
        <dbReference type="ARBA" id="ARBA00022982"/>
    </source>
</evidence>
<dbReference type="Gene3D" id="3.40.30.10">
    <property type="entry name" value="Glutaredoxin"/>
    <property type="match status" value="1"/>
</dbReference>